<proteinExistence type="inferred from homology"/>
<dbReference type="Gene3D" id="3.40.640.10">
    <property type="entry name" value="Type I PLP-dependent aspartate aminotransferase-like (Major domain)"/>
    <property type="match status" value="2"/>
</dbReference>
<sequence length="667" mass="73629">MFGVPMFGERGGGHHHENQPSPGFMGNFRPNMALDETLNTIKKTWDAASRVLAESCKLPSLAFKYQFTPGLLNISDIENLARIDPSVHVSLGDLGKRSELTVDAEESLSEILSKWERELFKLSSKGEKTSQEKHQLALDVTKRYIHSLPEVHFRRIRAPMPADSDDDDSYIPPNPYAELTQYLNIKMDFFEDHNQYDVEFMERAVLDHYAVLWQLDSASYSGAVLSGGQTEGMIYGVCDARDYLSGKVKRSIFDGDEVNVRIIAGQWEQAGNSDISPDLGSYYTRASSHTSFAKAGALAGIQAGNSDIGYRPPVASYVGAPGSQHYSWVKACTVAGIEAGNSDIGDRPPVASYVGAPGSHHYSWVKACTVAGIEAGNSNIEYRPPVACYVGAPGSHHYSWVKACTVAGIQTFQEVAVEENLPVPEGFDSWPNVVPCNEDGSMNVEILANLIGELVKVGHPILICMGNGSSAERACDDVQAAADLLLPIFKEHGLLNRTLTYTDLDGQVKTVKRNGFWFHVDLGVSDMHQEEFDFSLRGKKVFEECDFSDIQVINSIAMNEYEKRAGAVSTGIYLTRTKYQVVQTQNIATTLPKKLRGVNDLVEKGKLGPNLPHGSRDGDAPELVRYYITEHDTLDQIRIESLVKDLSESDRYNVFVGFDPKGHRDLE</sequence>
<dbReference type="AlphaFoldDB" id="A0ABD1YDW2"/>
<evidence type="ECO:0000256" key="2">
    <source>
        <dbReference type="ARBA" id="ARBA00022793"/>
    </source>
</evidence>
<dbReference type="EMBL" id="JBHFFA010000004">
    <property type="protein sequence ID" value="KAL2628868.1"/>
    <property type="molecule type" value="Genomic_DNA"/>
</dbReference>
<gene>
    <name evidence="3" type="ORF">R1flu_013554</name>
</gene>
<reference evidence="3 4" key="1">
    <citation type="submission" date="2024-09" db="EMBL/GenBank/DDBJ databases">
        <title>Chromosome-scale assembly of Riccia fluitans.</title>
        <authorList>
            <person name="Paukszto L."/>
            <person name="Sawicki J."/>
            <person name="Karawczyk K."/>
            <person name="Piernik-Szablinska J."/>
            <person name="Szczecinska M."/>
            <person name="Mazdziarz M."/>
        </authorList>
    </citation>
    <scope>NUCLEOTIDE SEQUENCE [LARGE SCALE GENOMIC DNA]</scope>
    <source>
        <strain evidence="3">Rf_01</strain>
        <tissue evidence="3">Aerial parts of the thallus</tissue>
    </source>
</reference>
<dbReference type="SUPFAM" id="SSF53383">
    <property type="entry name" value="PLP-dependent transferases"/>
    <property type="match status" value="1"/>
</dbReference>
<evidence type="ECO:0000313" key="3">
    <source>
        <dbReference type="EMBL" id="KAL2628868.1"/>
    </source>
</evidence>
<evidence type="ECO:0000256" key="1">
    <source>
        <dbReference type="ARBA" id="ARBA00009533"/>
    </source>
</evidence>
<dbReference type="InterPro" id="IPR015424">
    <property type="entry name" value="PyrdxlP-dep_Trfase"/>
</dbReference>
<keyword evidence="2" id="KW-0210">Decarboxylase</keyword>
<keyword evidence="2" id="KW-0456">Lyase</keyword>
<accession>A0ABD1YDW2</accession>
<dbReference type="PANTHER" id="PTHR46101:SF18">
    <property type="entry name" value="HISTIDINE DECARBOXYLASE"/>
    <property type="match status" value="1"/>
</dbReference>
<dbReference type="Proteomes" id="UP001605036">
    <property type="component" value="Unassembled WGS sequence"/>
</dbReference>
<dbReference type="PANTHER" id="PTHR46101">
    <property type="match status" value="1"/>
</dbReference>
<dbReference type="InterPro" id="IPR051151">
    <property type="entry name" value="Group_II_Decarboxylase"/>
</dbReference>
<name>A0ABD1YDW2_9MARC</name>
<dbReference type="InterPro" id="IPR015421">
    <property type="entry name" value="PyrdxlP-dep_Trfase_major"/>
</dbReference>
<comment type="similarity">
    <text evidence="1">Belongs to the group II decarboxylase family.</text>
</comment>
<evidence type="ECO:0000313" key="4">
    <source>
        <dbReference type="Proteomes" id="UP001605036"/>
    </source>
</evidence>
<organism evidence="3 4">
    <name type="scientific">Riccia fluitans</name>
    <dbReference type="NCBI Taxonomy" id="41844"/>
    <lineage>
        <taxon>Eukaryota</taxon>
        <taxon>Viridiplantae</taxon>
        <taxon>Streptophyta</taxon>
        <taxon>Embryophyta</taxon>
        <taxon>Marchantiophyta</taxon>
        <taxon>Marchantiopsida</taxon>
        <taxon>Marchantiidae</taxon>
        <taxon>Marchantiales</taxon>
        <taxon>Ricciaceae</taxon>
        <taxon>Riccia</taxon>
    </lineage>
</organism>
<keyword evidence="4" id="KW-1185">Reference proteome</keyword>
<dbReference type="GO" id="GO:0016831">
    <property type="term" value="F:carboxy-lyase activity"/>
    <property type="evidence" value="ECO:0007669"/>
    <property type="project" value="UniProtKB-KW"/>
</dbReference>
<protein>
    <submittedName>
        <fullName evidence="3">Uncharacterized protein</fullName>
    </submittedName>
</protein>
<comment type="caution">
    <text evidence="3">The sequence shown here is derived from an EMBL/GenBank/DDBJ whole genome shotgun (WGS) entry which is preliminary data.</text>
</comment>